<dbReference type="AlphaFoldDB" id="A0A3N1GKS7"/>
<name>A0A3N1GKS7_9ACTN</name>
<dbReference type="EMBL" id="RJKL01000001">
    <property type="protein sequence ID" value="ROP30877.1"/>
    <property type="molecule type" value="Genomic_DNA"/>
</dbReference>
<organism evidence="1 2">
    <name type="scientific">Couchioplanes caeruleus</name>
    <dbReference type="NCBI Taxonomy" id="56438"/>
    <lineage>
        <taxon>Bacteria</taxon>
        <taxon>Bacillati</taxon>
        <taxon>Actinomycetota</taxon>
        <taxon>Actinomycetes</taxon>
        <taxon>Micromonosporales</taxon>
        <taxon>Micromonosporaceae</taxon>
        <taxon>Couchioplanes</taxon>
    </lineage>
</organism>
<evidence type="ECO:0000313" key="1">
    <source>
        <dbReference type="EMBL" id="ROP30877.1"/>
    </source>
</evidence>
<protein>
    <submittedName>
        <fullName evidence="1">Uncharacterized protein</fullName>
    </submittedName>
</protein>
<evidence type="ECO:0000313" key="2">
    <source>
        <dbReference type="Proteomes" id="UP000271683"/>
    </source>
</evidence>
<comment type="caution">
    <text evidence="1">The sequence shown here is derived from an EMBL/GenBank/DDBJ whole genome shotgun (WGS) entry which is preliminary data.</text>
</comment>
<sequence length="48" mass="5797">MTSRMQQIKAFLAGPRGRRLVTRGRREMAKPQTQRKLRELANRFNRKR</sequence>
<dbReference type="Proteomes" id="UP000271683">
    <property type="component" value="Unassembled WGS sequence"/>
</dbReference>
<gene>
    <name evidence="1" type="ORF">EDD30_3746</name>
</gene>
<proteinExistence type="predicted"/>
<accession>A0A3N1GKS7</accession>
<reference evidence="1 2" key="1">
    <citation type="submission" date="2018-11" db="EMBL/GenBank/DDBJ databases">
        <title>Sequencing the genomes of 1000 actinobacteria strains.</title>
        <authorList>
            <person name="Klenk H.-P."/>
        </authorList>
    </citation>
    <scope>NUCLEOTIDE SEQUENCE [LARGE SCALE GENOMIC DNA]</scope>
    <source>
        <strain evidence="1 2">DSM 43634</strain>
    </source>
</reference>